<evidence type="ECO:0000256" key="7">
    <source>
        <dbReference type="ARBA" id="ARBA00022729"/>
    </source>
</evidence>
<dbReference type="AlphaFoldDB" id="A0A0B1PAQ7"/>
<gene>
    <name evidence="22" type="ORF">EV44_g0456</name>
</gene>
<comment type="catalytic activity">
    <reaction evidence="1">
        <text>Random endo-hydrolysis of N-acetyl-beta-D-glucosaminide (1-&gt;4)-beta-linkages in chitin and chitodextrins.</text>
        <dbReference type="EC" id="3.2.1.14"/>
    </reaction>
</comment>
<dbReference type="STRING" id="52586.A0A0B1PAQ7"/>
<evidence type="ECO:0000256" key="17">
    <source>
        <dbReference type="PIRSR" id="PIRSR037299-1"/>
    </source>
</evidence>
<evidence type="ECO:0000256" key="15">
    <source>
        <dbReference type="ARBA" id="ARBA00038074"/>
    </source>
</evidence>
<evidence type="ECO:0000256" key="16">
    <source>
        <dbReference type="PIRNR" id="PIRNR037299"/>
    </source>
</evidence>
<dbReference type="Pfam" id="PF00722">
    <property type="entry name" value="Glyco_hydro_16"/>
    <property type="match status" value="1"/>
</dbReference>
<dbReference type="PIRSF" id="PIRSF037299">
    <property type="entry name" value="Glycosidase_CRH1_prd"/>
    <property type="match status" value="1"/>
</dbReference>
<evidence type="ECO:0000256" key="3">
    <source>
        <dbReference type="ARBA" id="ARBA00004589"/>
    </source>
</evidence>
<evidence type="ECO:0000313" key="23">
    <source>
        <dbReference type="Proteomes" id="UP000030854"/>
    </source>
</evidence>
<evidence type="ECO:0000256" key="20">
    <source>
        <dbReference type="SAM" id="SignalP"/>
    </source>
</evidence>
<keyword evidence="11" id="KW-0325">Glycoprotein</keyword>
<keyword evidence="7 20" id="KW-0732">Signal</keyword>
<dbReference type="GO" id="GO:0016757">
    <property type="term" value="F:glycosyltransferase activity"/>
    <property type="evidence" value="ECO:0007669"/>
    <property type="project" value="UniProtKB-KW"/>
</dbReference>
<comment type="caution">
    <text evidence="22">The sequence shown here is derived from an EMBL/GenBank/DDBJ whole genome shotgun (WGS) entry which is preliminary data.</text>
</comment>
<dbReference type="HOGENOM" id="CLU_027506_3_1_1"/>
<dbReference type="GO" id="GO:0031505">
    <property type="term" value="P:fungal-type cell wall organization"/>
    <property type="evidence" value="ECO:0007669"/>
    <property type="project" value="TreeGrafter"/>
</dbReference>
<accession>A0A0B1PAQ7</accession>
<dbReference type="EC" id="3.2.-.-" evidence="16"/>
<dbReference type="InterPro" id="IPR050546">
    <property type="entry name" value="Glycosyl_Hydrlase_16"/>
</dbReference>
<keyword evidence="13" id="KW-0326">Glycosidase</keyword>
<evidence type="ECO:0000256" key="9">
    <source>
        <dbReference type="ARBA" id="ARBA00023136"/>
    </source>
</evidence>
<dbReference type="SUPFAM" id="SSF49899">
    <property type="entry name" value="Concanavalin A-like lectins/glucanases"/>
    <property type="match status" value="1"/>
</dbReference>
<keyword evidence="12" id="KW-0449">Lipoprotein</keyword>
<evidence type="ECO:0000256" key="6">
    <source>
        <dbReference type="ARBA" id="ARBA00022679"/>
    </source>
</evidence>
<evidence type="ECO:0000256" key="1">
    <source>
        <dbReference type="ARBA" id="ARBA00000822"/>
    </source>
</evidence>
<evidence type="ECO:0000256" key="2">
    <source>
        <dbReference type="ARBA" id="ARBA00004196"/>
    </source>
</evidence>
<feature type="active site" description="Nucleophile" evidence="17">
    <location>
        <position position="121"/>
    </location>
</feature>
<feature type="region of interest" description="Disordered" evidence="19">
    <location>
        <begin position="269"/>
        <end position="389"/>
    </location>
</feature>
<reference evidence="22 23" key="1">
    <citation type="journal article" date="2014" name="BMC Genomics">
        <title>Adaptive genomic structural variation in the grape powdery mildew pathogen, Erysiphe necator.</title>
        <authorList>
            <person name="Jones L."/>
            <person name="Riaz S."/>
            <person name="Morales-Cruz A."/>
            <person name="Amrine K.C."/>
            <person name="McGuire B."/>
            <person name="Gubler W.D."/>
            <person name="Walker M.A."/>
            <person name="Cantu D."/>
        </authorList>
    </citation>
    <scope>NUCLEOTIDE SEQUENCE [LARGE SCALE GENOMIC DNA]</scope>
    <source>
        <strain evidence="23">c</strain>
    </source>
</reference>
<feature type="disulfide bond" evidence="18">
    <location>
        <begin position="27"/>
        <end position="34"/>
    </location>
</feature>
<dbReference type="CDD" id="cd02183">
    <property type="entry name" value="GH16_fungal_CRH1_transglycosylase"/>
    <property type="match status" value="1"/>
</dbReference>
<keyword evidence="9 16" id="KW-0472">Membrane</keyword>
<dbReference type="EMBL" id="JNVN01000438">
    <property type="protein sequence ID" value="KHJ35298.1"/>
    <property type="molecule type" value="Genomic_DNA"/>
</dbReference>
<feature type="signal peptide" evidence="20">
    <location>
        <begin position="1"/>
        <end position="21"/>
    </location>
</feature>
<dbReference type="InterPro" id="IPR000757">
    <property type="entry name" value="Beta-glucanase-like"/>
</dbReference>
<keyword evidence="6" id="KW-0808">Transferase</keyword>
<evidence type="ECO:0000256" key="14">
    <source>
        <dbReference type="ARBA" id="ARBA00023316"/>
    </source>
</evidence>
<evidence type="ECO:0000256" key="8">
    <source>
        <dbReference type="ARBA" id="ARBA00022801"/>
    </source>
</evidence>
<feature type="compositionally biased region" description="Polar residues" evidence="19">
    <location>
        <begin position="334"/>
        <end position="372"/>
    </location>
</feature>
<evidence type="ECO:0000313" key="22">
    <source>
        <dbReference type="EMBL" id="KHJ35298.1"/>
    </source>
</evidence>
<dbReference type="GO" id="GO:0098552">
    <property type="term" value="C:side of membrane"/>
    <property type="evidence" value="ECO:0007669"/>
    <property type="project" value="UniProtKB-KW"/>
</dbReference>
<evidence type="ECO:0000256" key="19">
    <source>
        <dbReference type="SAM" id="MobiDB-lite"/>
    </source>
</evidence>
<organism evidence="22 23">
    <name type="scientific">Uncinula necator</name>
    <name type="common">Grape powdery mildew</name>
    <dbReference type="NCBI Taxonomy" id="52586"/>
    <lineage>
        <taxon>Eukaryota</taxon>
        <taxon>Fungi</taxon>
        <taxon>Dikarya</taxon>
        <taxon>Ascomycota</taxon>
        <taxon>Pezizomycotina</taxon>
        <taxon>Leotiomycetes</taxon>
        <taxon>Erysiphales</taxon>
        <taxon>Erysiphaceae</taxon>
        <taxon>Erysiphe</taxon>
    </lineage>
</organism>
<keyword evidence="4" id="KW-0336">GPI-anchor</keyword>
<dbReference type="InterPro" id="IPR017168">
    <property type="entry name" value="CHR-like"/>
</dbReference>
<evidence type="ECO:0000256" key="4">
    <source>
        <dbReference type="ARBA" id="ARBA00022622"/>
    </source>
</evidence>
<evidence type="ECO:0000259" key="21">
    <source>
        <dbReference type="PROSITE" id="PS51762"/>
    </source>
</evidence>
<feature type="active site" description="Proton donor" evidence="17">
    <location>
        <position position="125"/>
    </location>
</feature>
<feature type="compositionally biased region" description="Low complexity" evidence="19">
    <location>
        <begin position="373"/>
        <end position="386"/>
    </location>
</feature>
<feature type="domain" description="GH16" evidence="21">
    <location>
        <begin position="30"/>
        <end position="244"/>
    </location>
</feature>
<dbReference type="Proteomes" id="UP000030854">
    <property type="component" value="Unassembled WGS sequence"/>
</dbReference>
<keyword evidence="10 18" id="KW-1015">Disulfide bond</keyword>
<keyword evidence="23" id="KW-1185">Reference proteome</keyword>
<evidence type="ECO:0000256" key="11">
    <source>
        <dbReference type="ARBA" id="ARBA00023180"/>
    </source>
</evidence>
<dbReference type="PROSITE" id="PS51762">
    <property type="entry name" value="GH16_2"/>
    <property type="match status" value="1"/>
</dbReference>
<dbReference type="GO" id="GO:0009277">
    <property type="term" value="C:fungal-type cell wall"/>
    <property type="evidence" value="ECO:0007669"/>
    <property type="project" value="TreeGrafter"/>
</dbReference>
<keyword evidence="8 16" id="KW-0378">Hydrolase</keyword>
<proteinExistence type="inferred from homology"/>
<dbReference type="Gene3D" id="2.60.120.200">
    <property type="match status" value="1"/>
</dbReference>
<dbReference type="OMA" id="HEYCIER"/>
<dbReference type="InterPro" id="IPR013320">
    <property type="entry name" value="ConA-like_dom_sf"/>
</dbReference>
<dbReference type="PANTHER" id="PTHR10963:SF68">
    <property type="entry name" value="GLYCOSIDASE CRH1-RELATED"/>
    <property type="match status" value="1"/>
</dbReference>
<comment type="subcellular location">
    <subcellularLocation>
        <location evidence="2">Cell envelope</location>
    </subcellularLocation>
    <subcellularLocation>
        <location evidence="3">Membrane</location>
        <topology evidence="3">Lipid-anchor</topology>
        <topology evidence="3">GPI-anchor</topology>
    </subcellularLocation>
</comment>
<name>A0A0B1PAQ7_UNCNE</name>
<feature type="chain" id="PRO_5002079878" description="Crh-like protein" evidence="20">
    <location>
        <begin position="22"/>
        <end position="412"/>
    </location>
</feature>
<sequence length="412" mass="43294">MRSVNFSLRTILLVALSQVKAQTSTDCNPLQKSCPPNPGLGTSIFTDFTTGENEYWKPLEGTTTTYDSNTGAQFSIKAGTDAPTMVMTKHIMFGRVEMVAKSSPGTGIISSFVLLSQDLDEIDWEWLGGDNNNVQTNFFGKGDTSSYDRGATLPVKTPIDTFHKYTIDWTAERILWEIDDNPIRTVNFNDPLTKGGSIYPQTPMKVKIGSWIGCLDASNPQTSGTCQWAGGQVDLTKGPFVMSVKSINVTDFGCGGDYSYTDNSGSFKSIKSTGTCDGKGTGPDPKTESKPDTDAPPGRAPGNAPVNPAGKDGTPDMAAPPASPVSAAPPVRATGSSLSTGFPSGNSTTNPNKSSGANGNSYPASSNTPSMKTNTSSSATTTSNANGKLKHNYGTIDIVVGILGLGLGFLVM</sequence>
<keyword evidence="5" id="KW-0328">Glycosyltransferase</keyword>
<keyword evidence="14" id="KW-0961">Cell wall biogenesis/degradation</keyword>
<comment type="similarity">
    <text evidence="15">Belongs to the glycosyl hydrolase 16 family. CRH1 subfamily.</text>
</comment>
<dbReference type="GO" id="GO:0008843">
    <property type="term" value="F:endochitinase activity"/>
    <property type="evidence" value="ECO:0007669"/>
    <property type="project" value="UniProtKB-EC"/>
</dbReference>
<evidence type="ECO:0000256" key="18">
    <source>
        <dbReference type="PIRSR" id="PIRSR037299-2"/>
    </source>
</evidence>
<evidence type="ECO:0000256" key="12">
    <source>
        <dbReference type="ARBA" id="ARBA00023288"/>
    </source>
</evidence>
<evidence type="ECO:0000256" key="5">
    <source>
        <dbReference type="ARBA" id="ARBA00022676"/>
    </source>
</evidence>
<dbReference type="PANTHER" id="PTHR10963">
    <property type="entry name" value="GLYCOSYL HYDROLASE-RELATED"/>
    <property type="match status" value="1"/>
</dbReference>
<protein>
    <recommendedName>
        <fullName evidence="16">Crh-like protein</fullName>
        <ecNumber evidence="16">3.2.-.-</ecNumber>
    </recommendedName>
</protein>
<evidence type="ECO:0000256" key="13">
    <source>
        <dbReference type="ARBA" id="ARBA00023295"/>
    </source>
</evidence>
<dbReference type="GO" id="GO:0005975">
    <property type="term" value="P:carbohydrate metabolic process"/>
    <property type="evidence" value="ECO:0007669"/>
    <property type="project" value="InterPro"/>
</dbReference>
<evidence type="ECO:0000256" key="10">
    <source>
        <dbReference type="ARBA" id="ARBA00023157"/>
    </source>
</evidence>